<proteinExistence type="predicted"/>
<evidence type="ECO:0000313" key="2">
    <source>
        <dbReference type="Proteomes" id="UP000004259"/>
    </source>
</evidence>
<name>E9S9J6_RUMAL</name>
<gene>
    <name evidence="1" type="ORF">CUS_4347</name>
</gene>
<reference evidence="1 2" key="1">
    <citation type="submission" date="2011-02" db="EMBL/GenBank/DDBJ databases">
        <authorList>
            <person name="Nelson K.E."/>
            <person name="Sutton G."/>
            <person name="Torralba M."/>
            <person name="Durkin S."/>
            <person name="Harkins D."/>
            <person name="Montgomery R."/>
            <person name="Ziemer C."/>
            <person name="Klaassens E."/>
            <person name="Ocuiv P."/>
            <person name="Morrison M."/>
        </authorList>
    </citation>
    <scope>NUCLEOTIDE SEQUENCE [LARGE SCALE GENOMIC DNA]</scope>
    <source>
        <strain evidence="1 2">8</strain>
    </source>
</reference>
<organism evidence="1 2">
    <name type="scientific">Ruminococcus albus 8</name>
    <dbReference type="NCBI Taxonomy" id="246199"/>
    <lineage>
        <taxon>Bacteria</taxon>
        <taxon>Bacillati</taxon>
        <taxon>Bacillota</taxon>
        <taxon>Clostridia</taxon>
        <taxon>Eubacteriales</taxon>
        <taxon>Oscillospiraceae</taxon>
        <taxon>Ruminococcus</taxon>
    </lineage>
</organism>
<keyword evidence="2" id="KW-1185">Reference proteome</keyword>
<accession>E9S9J6</accession>
<evidence type="ECO:0000313" key="1">
    <source>
        <dbReference type="EMBL" id="EGC04049.1"/>
    </source>
</evidence>
<dbReference type="Proteomes" id="UP000004259">
    <property type="component" value="Unassembled WGS sequence"/>
</dbReference>
<protein>
    <submittedName>
        <fullName evidence="1">Uncharacterized protein</fullName>
    </submittedName>
</protein>
<dbReference type="EMBL" id="ADKM02000042">
    <property type="protein sequence ID" value="EGC04049.1"/>
    <property type="molecule type" value="Genomic_DNA"/>
</dbReference>
<dbReference type="AlphaFoldDB" id="E9S9J6"/>
<comment type="caution">
    <text evidence="1">The sequence shown here is derived from an EMBL/GenBank/DDBJ whole genome shotgun (WGS) entry which is preliminary data.</text>
</comment>
<sequence length="234" mass="26747">MFCLPICVYILRVITSDLPDDSISDDFGEYILQNAFPNAELFIERPTVHWFHGARSMNPDDYITYGILPLSEMYPKITRMVDDIACKLSIKVKDCTSDIQRHNKWLTELKLSDARIHGGPFAMLMFEASTTPQAFGCHDYTDEPEIVANYAYVKYDNKADIILEEYKRLSIPIIVEFLEPSNNDSISVKLLITTAIHYLYRIIHNEEPGLHSNICFSNNGNLIPSNLIVGIHKI</sequence>